<dbReference type="Proteomes" id="UP000030151">
    <property type="component" value="Unassembled WGS sequence"/>
</dbReference>
<dbReference type="AlphaFoldDB" id="A0A014PHZ8"/>
<evidence type="ECO:0000313" key="2">
    <source>
        <dbReference type="EMBL" id="EXU95164.1"/>
    </source>
</evidence>
<protein>
    <submittedName>
        <fullName evidence="2">BRCT domain protein</fullName>
    </submittedName>
</protein>
<dbReference type="InterPro" id="IPR036420">
    <property type="entry name" value="BRCT_dom_sf"/>
</dbReference>
<name>A0A014PHZ8_9HYPO</name>
<dbReference type="Gene3D" id="3.40.50.10190">
    <property type="entry name" value="BRCT domain"/>
    <property type="match status" value="1"/>
</dbReference>
<organism evidence="2 3">
    <name type="scientific">Metarhizium robertsii</name>
    <dbReference type="NCBI Taxonomy" id="568076"/>
    <lineage>
        <taxon>Eukaryota</taxon>
        <taxon>Fungi</taxon>
        <taxon>Dikarya</taxon>
        <taxon>Ascomycota</taxon>
        <taxon>Pezizomycotina</taxon>
        <taxon>Sordariomycetes</taxon>
        <taxon>Hypocreomycetidae</taxon>
        <taxon>Hypocreales</taxon>
        <taxon>Clavicipitaceae</taxon>
        <taxon>Metarhizium</taxon>
    </lineage>
</organism>
<dbReference type="EMBL" id="JELW01000097">
    <property type="protein sequence ID" value="EXU95164.1"/>
    <property type="molecule type" value="Genomic_DNA"/>
</dbReference>
<dbReference type="SUPFAM" id="SSF52113">
    <property type="entry name" value="BRCT domain"/>
    <property type="match status" value="1"/>
</dbReference>
<dbReference type="Pfam" id="PF00533">
    <property type="entry name" value="BRCT"/>
    <property type="match status" value="1"/>
</dbReference>
<dbReference type="CDD" id="cd00027">
    <property type="entry name" value="BRCT"/>
    <property type="match status" value="1"/>
</dbReference>
<gene>
    <name evidence="2" type="ORF">X797_011764</name>
</gene>
<dbReference type="HOGENOM" id="CLU_1704662_0_0_1"/>
<sequence length="154" mass="17146">MAVVTRRSLARKALPTERPRPLKSYSIVFCGRFGGQDRTHIALRSLVLRLGGSVPDSVKLATHIVCTGQSYNSQERKMKDARALMNNREIKSQLKFVTPQWVEAVANLQKGSDVDPDNYLWNINGNTAKVDECHNLRLVGKDTTVAPEPTAQSQ</sequence>
<reference evidence="2 3" key="1">
    <citation type="submission" date="2014-02" db="EMBL/GenBank/DDBJ databases">
        <title>The genome sequence of the entomopathogenic fungus Metarhizium robertsii ARSEF 2575.</title>
        <authorList>
            <person name="Giuliano Garisto Donzelli B."/>
            <person name="Roe B.A."/>
            <person name="Macmil S.L."/>
            <person name="Krasnoff S.B."/>
            <person name="Gibson D.M."/>
        </authorList>
    </citation>
    <scope>NUCLEOTIDE SEQUENCE [LARGE SCALE GENOMIC DNA]</scope>
    <source>
        <strain evidence="2 3">ARSEF 2575</strain>
    </source>
</reference>
<evidence type="ECO:0000313" key="3">
    <source>
        <dbReference type="Proteomes" id="UP000030151"/>
    </source>
</evidence>
<accession>A0A014PHZ8</accession>
<evidence type="ECO:0000259" key="1">
    <source>
        <dbReference type="PROSITE" id="PS50172"/>
    </source>
</evidence>
<comment type="caution">
    <text evidence="2">The sequence shown here is derived from an EMBL/GenBank/DDBJ whole genome shotgun (WGS) entry which is preliminary data.</text>
</comment>
<dbReference type="PROSITE" id="PS50172">
    <property type="entry name" value="BRCT"/>
    <property type="match status" value="1"/>
</dbReference>
<feature type="domain" description="BRCT" evidence="1">
    <location>
        <begin position="17"/>
        <end position="102"/>
    </location>
</feature>
<proteinExistence type="predicted"/>
<dbReference type="InterPro" id="IPR001357">
    <property type="entry name" value="BRCT_dom"/>
</dbReference>